<dbReference type="OrthoDB" id="1918969at2759"/>
<evidence type="ECO:0000313" key="12">
    <source>
        <dbReference type="EMBL" id="KAF9669614.1"/>
    </source>
</evidence>
<dbReference type="PANTHER" id="PTHR31221">
    <property type="entry name" value="WRKY TRANSCRIPTION FACTOR PROTEIN 1-RELATED"/>
    <property type="match status" value="1"/>
</dbReference>
<gene>
    <name evidence="12" type="ORF">SADUNF_Sadunf14G0125700</name>
</gene>
<dbReference type="AlphaFoldDB" id="A0A835JJN4"/>
<sequence length="487" mass="53455">MVSSEEVPDEVSTKELQRRQSPDDGIDRTPQTHNGGGHDASQQEGIPASYAPGKSLENTGGRILELDKEGSVSSITPRNVSHTPGSDLRSLQSGQEGRTPVIREKVSEDGYHWRKYGQKLVKGNEFIRSYYRCTHPSCQAKKQLECSHDGKLADIVYIGEHEHPKPQLKIPQATGCVLSVVEEKPDHLLMIGVEESHEPHPIESTNTSQISSVTSSEDVKHLLSEPKRTRDEVDVDDDQRSKRRKKGSSNDRSTPVDMPPSEPRLVIQTKSEVDIVSDGYRWRKYGQKLVKGNPNPRSYYRCSSPGCPVKKHVERASHDPKSVITSYEGQHDHNMPPSRTITQNTTGLNTCTTTIQNGELGTKSGESSAISLEMVVHKSSDSNIKLEEKLSSESINKRKESNSGHESKSCEQQNGKTNVTKASGAASLGIVVNTNPVSAGRSTEQQDGESRIDPKENSAACGVHNITPGPESNPNEQHVLNSEPVQS</sequence>
<evidence type="ECO:0000256" key="6">
    <source>
        <dbReference type="ARBA" id="ARBA00023125"/>
    </source>
</evidence>
<evidence type="ECO:0000256" key="10">
    <source>
        <dbReference type="SAM" id="MobiDB-lite"/>
    </source>
</evidence>
<evidence type="ECO:0000256" key="8">
    <source>
        <dbReference type="ARBA" id="ARBA00023242"/>
    </source>
</evidence>
<dbReference type="Pfam" id="PF03106">
    <property type="entry name" value="WRKY"/>
    <property type="match status" value="2"/>
</dbReference>
<feature type="compositionally biased region" description="Polar residues" evidence="10">
    <location>
        <begin position="432"/>
        <end position="445"/>
    </location>
</feature>
<dbReference type="GO" id="GO:0003700">
    <property type="term" value="F:DNA-binding transcription factor activity"/>
    <property type="evidence" value="ECO:0007669"/>
    <property type="project" value="InterPro"/>
</dbReference>
<dbReference type="SMART" id="SM00774">
    <property type="entry name" value="WRKY"/>
    <property type="match status" value="2"/>
</dbReference>
<evidence type="ECO:0000256" key="9">
    <source>
        <dbReference type="ARBA" id="ARBA00061157"/>
    </source>
</evidence>
<feature type="compositionally biased region" description="Polar residues" evidence="10">
    <location>
        <begin position="203"/>
        <end position="216"/>
    </location>
</feature>
<keyword evidence="5" id="KW-0805">Transcription regulation</keyword>
<keyword evidence="3" id="KW-0677">Repeat</keyword>
<keyword evidence="7" id="KW-0804">Transcription</keyword>
<dbReference type="InterPro" id="IPR003657">
    <property type="entry name" value="WRKY_dom"/>
</dbReference>
<evidence type="ECO:0000313" key="13">
    <source>
        <dbReference type="Proteomes" id="UP000657918"/>
    </source>
</evidence>
<feature type="region of interest" description="Disordered" evidence="10">
    <location>
        <begin position="390"/>
        <end position="487"/>
    </location>
</feature>
<feature type="domain" description="WRKY" evidence="11">
    <location>
        <begin position="271"/>
        <end position="336"/>
    </location>
</feature>
<evidence type="ECO:0000256" key="4">
    <source>
        <dbReference type="ARBA" id="ARBA00022833"/>
    </source>
</evidence>
<dbReference type="GO" id="GO:0043565">
    <property type="term" value="F:sequence-specific DNA binding"/>
    <property type="evidence" value="ECO:0007669"/>
    <property type="project" value="InterPro"/>
</dbReference>
<feature type="compositionally biased region" description="Basic and acidic residues" evidence="10">
    <location>
        <begin position="217"/>
        <end position="232"/>
    </location>
</feature>
<feature type="compositionally biased region" description="Basic and acidic residues" evidence="10">
    <location>
        <begin position="390"/>
        <end position="409"/>
    </location>
</feature>
<accession>A0A835JJN4</accession>
<keyword evidence="8" id="KW-0539">Nucleus</keyword>
<dbReference type="InterPro" id="IPR036576">
    <property type="entry name" value="WRKY_dom_sf"/>
</dbReference>
<dbReference type="SUPFAM" id="SSF118290">
    <property type="entry name" value="WRKY DNA-binding domain"/>
    <property type="match status" value="2"/>
</dbReference>
<dbReference type="PANTHER" id="PTHR31221:SF125">
    <property type="entry name" value="WRKY TRANSCRIPTION FACTOR 1"/>
    <property type="match status" value="1"/>
</dbReference>
<comment type="subcellular location">
    <subcellularLocation>
        <location evidence="1">Nucleus</location>
    </subcellularLocation>
</comment>
<keyword evidence="6" id="KW-0238">DNA-binding</keyword>
<feature type="domain" description="WRKY" evidence="11">
    <location>
        <begin position="102"/>
        <end position="166"/>
    </location>
</feature>
<dbReference type="InterPro" id="IPR044810">
    <property type="entry name" value="WRKY_plant"/>
</dbReference>
<dbReference type="FunFam" id="2.20.25.80:FF:000003">
    <property type="entry name" value="WRKY transcription factor 57"/>
    <property type="match status" value="1"/>
</dbReference>
<evidence type="ECO:0000256" key="3">
    <source>
        <dbReference type="ARBA" id="ARBA00022737"/>
    </source>
</evidence>
<feature type="compositionally biased region" description="Basic and acidic residues" evidence="10">
    <location>
        <begin position="11"/>
        <end position="27"/>
    </location>
</feature>
<evidence type="ECO:0000256" key="5">
    <source>
        <dbReference type="ARBA" id="ARBA00023015"/>
    </source>
</evidence>
<comment type="caution">
    <text evidence="12">The sequence shown here is derived from an EMBL/GenBank/DDBJ whole genome shotgun (WGS) entry which is preliminary data.</text>
</comment>
<feature type="region of interest" description="Disordered" evidence="10">
    <location>
        <begin position="1"/>
        <end position="98"/>
    </location>
</feature>
<dbReference type="Gene3D" id="2.20.25.80">
    <property type="entry name" value="WRKY domain"/>
    <property type="match status" value="2"/>
</dbReference>
<keyword evidence="13" id="KW-1185">Reference proteome</keyword>
<dbReference type="GO" id="GO:0046872">
    <property type="term" value="F:metal ion binding"/>
    <property type="evidence" value="ECO:0007669"/>
    <property type="project" value="UniProtKB-KW"/>
</dbReference>
<feature type="region of interest" description="Disordered" evidence="10">
    <location>
        <begin position="195"/>
        <end position="265"/>
    </location>
</feature>
<proteinExistence type="inferred from homology"/>
<protein>
    <recommendedName>
        <fullName evidence="11">WRKY domain-containing protein</fullName>
    </recommendedName>
</protein>
<evidence type="ECO:0000256" key="2">
    <source>
        <dbReference type="ARBA" id="ARBA00022723"/>
    </source>
</evidence>
<dbReference type="PROSITE" id="PS50811">
    <property type="entry name" value="WRKY"/>
    <property type="match status" value="2"/>
</dbReference>
<reference evidence="12 13" key="1">
    <citation type="submission" date="2020-10" db="EMBL/GenBank/DDBJ databases">
        <title>Plant Genome Project.</title>
        <authorList>
            <person name="Zhang R.-G."/>
        </authorList>
    </citation>
    <scope>NUCLEOTIDE SEQUENCE [LARGE SCALE GENOMIC DNA]</scope>
    <source>
        <strain evidence="12">FAFU-HL-1</strain>
        <tissue evidence="12">Leaf</tissue>
    </source>
</reference>
<name>A0A835JJN4_9ROSI</name>
<dbReference type="Proteomes" id="UP000657918">
    <property type="component" value="Unassembled WGS sequence"/>
</dbReference>
<evidence type="ECO:0000259" key="11">
    <source>
        <dbReference type="PROSITE" id="PS50811"/>
    </source>
</evidence>
<keyword evidence="2" id="KW-0479">Metal-binding</keyword>
<feature type="compositionally biased region" description="Polar residues" evidence="10">
    <location>
        <begin position="410"/>
        <end position="421"/>
    </location>
</feature>
<feature type="compositionally biased region" description="Polar residues" evidence="10">
    <location>
        <begin position="470"/>
        <end position="487"/>
    </location>
</feature>
<evidence type="ECO:0000256" key="1">
    <source>
        <dbReference type="ARBA" id="ARBA00004123"/>
    </source>
</evidence>
<evidence type="ECO:0000256" key="7">
    <source>
        <dbReference type="ARBA" id="ARBA00023163"/>
    </source>
</evidence>
<feature type="compositionally biased region" description="Polar residues" evidence="10">
    <location>
        <begin position="71"/>
        <end position="96"/>
    </location>
</feature>
<comment type="similarity">
    <text evidence="9">Belongs to the WRKY group I family.</text>
</comment>
<dbReference type="EMBL" id="JADGMS010000014">
    <property type="protein sequence ID" value="KAF9669614.1"/>
    <property type="molecule type" value="Genomic_DNA"/>
</dbReference>
<keyword evidence="4" id="KW-0862">Zinc</keyword>
<dbReference type="FunFam" id="2.20.25.80:FF:000006">
    <property type="entry name" value="WRKY transcription factor"/>
    <property type="match status" value="1"/>
</dbReference>
<organism evidence="12 13">
    <name type="scientific">Salix dunnii</name>
    <dbReference type="NCBI Taxonomy" id="1413687"/>
    <lineage>
        <taxon>Eukaryota</taxon>
        <taxon>Viridiplantae</taxon>
        <taxon>Streptophyta</taxon>
        <taxon>Embryophyta</taxon>
        <taxon>Tracheophyta</taxon>
        <taxon>Spermatophyta</taxon>
        <taxon>Magnoliopsida</taxon>
        <taxon>eudicotyledons</taxon>
        <taxon>Gunneridae</taxon>
        <taxon>Pentapetalae</taxon>
        <taxon>rosids</taxon>
        <taxon>fabids</taxon>
        <taxon>Malpighiales</taxon>
        <taxon>Salicaceae</taxon>
        <taxon>Saliceae</taxon>
        <taxon>Salix</taxon>
    </lineage>
</organism>
<dbReference type="GO" id="GO:0005634">
    <property type="term" value="C:nucleus"/>
    <property type="evidence" value="ECO:0007669"/>
    <property type="project" value="UniProtKB-SubCell"/>
</dbReference>